<gene>
    <name evidence="1" type="ORF">ALGA_0175</name>
</gene>
<keyword evidence="2" id="KW-1185">Reference proteome</keyword>
<proteinExistence type="predicted"/>
<reference evidence="1 2" key="1">
    <citation type="journal article" date="2018" name="Mar. Genomics">
        <title>Complete genome sequence of Marinifilaceae bacterium strain SPP2, isolated from the Antarctic marine sediment.</title>
        <authorList>
            <person name="Watanabe M."/>
            <person name="Kojima H."/>
            <person name="Fukui M."/>
        </authorList>
    </citation>
    <scope>NUCLEOTIDE SEQUENCE [LARGE SCALE GENOMIC DNA]</scope>
    <source>
        <strain evidence="1 2">SPP2</strain>
    </source>
</reference>
<name>A0A1Y1CE24_9BACT</name>
<evidence type="ECO:0000313" key="2">
    <source>
        <dbReference type="Proteomes" id="UP000218267"/>
    </source>
</evidence>
<dbReference type="Proteomes" id="UP000218267">
    <property type="component" value="Chromosome"/>
</dbReference>
<protein>
    <submittedName>
        <fullName evidence="1">Uncharacterized protein</fullName>
    </submittedName>
</protein>
<reference evidence="2" key="2">
    <citation type="journal article" date="2020" name="Antonie Van Leeuwenhoek">
        <title>Labilibaculum antarcticum sp. nov., a novel facultative anaerobic, psychrotorelant bacterium isolated from marine sediment of Antarctica.</title>
        <authorList>
            <person name="Watanabe M."/>
            <person name="Kojima H."/>
            <person name="Fukui M."/>
        </authorList>
    </citation>
    <scope>NUCLEOTIDE SEQUENCE [LARGE SCALE GENOMIC DNA]</scope>
    <source>
        <strain evidence="2">SPP2</strain>
    </source>
</reference>
<dbReference type="RefSeq" id="WP_096427506.1">
    <property type="nucleotide sequence ID" value="NZ_AP018042.1"/>
</dbReference>
<organism evidence="1 2">
    <name type="scientific">Labilibaculum antarcticum</name>
    <dbReference type="NCBI Taxonomy" id="1717717"/>
    <lineage>
        <taxon>Bacteria</taxon>
        <taxon>Pseudomonadati</taxon>
        <taxon>Bacteroidota</taxon>
        <taxon>Bacteroidia</taxon>
        <taxon>Marinilabiliales</taxon>
        <taxon>Marinifilaceae</taxon>
        <taxon>Labilibaculum</taxon>
    </lineage>
</organism>
<dbReference type="AlphaFoldDB" id="A0A1Y1CE24"/>
<dbReference type="OrthoDB" id="1299654at2"/>
<accession>A0A1Y1CE24</accession>
<dbReference type="EMBL" id="AP018042">
    <property type="protein sequence ID" value="BAX78570.1"/>
    <property type="molecule type" value="Genomic_DNA"/>
</dbReference>
<dbReference type="KEGG" id="mbas:ALGA_0175"/>
<sequence>MKKYGFIWLSIFLALQLVFSSMTIAESYDVKEIESIFKETKALCFEDNGMLWGRTLDVPVLLVDKENGKIYTNKNSKKLDLQSYNDIYTGNLPDFVDVIKGPAKIGNQIWAVIPLPLPVDKIKRQCVILHEAFHCVQPEIDLKPKPYNNNHMDEMEARFWLKLEWKALELALQSEGEIKKQAITDAICFRYYRRALYSKCDGCENRFEIHEGMAEYTAQKLCRNDKDLKAYLQNQLQTMWESPSFVNCFAYFSGPVYAYLLDDTKTNWRSHLGARDDIATIVQSAYDISLPFDLYMEAEERSVLYSGAQIMGEELDREIAL</sequence>
<evidence type="ECO:0000313" key="1">
    <source>
        <dbReference type="EMBL" id="BAX78570.1"/>
    </source>
</evidence>